<dbReference type="InterPro" id="IPR001672">
    <property type="entry name" value="G6P_Isomerase"/>
</dbReference>
<dbReference type="PROSITE" id="PS51463">
    <property type="entry name" value="P_GLUCOSE_ISOMERASE_3"/>
    <property type="match status" value="1"/>
</dbReference>
<comment type="caution">
    <text evidence="4">The sequence shown here is derived from an EMBL/GenBank/DDBJ whole genome shotgun (WGS) entry which is preliminary data.</text>
</comment>
<keyword evidence="2" id="KW-0324">Glycolysis</keyword>
<dbReference type="Pfam" id="PF00342">
    <property type="entry name" value="PGI"/>
    <property type="match status" value="1"/>
</dbReference>
<dbReference type="GO" id="GO:0048029">
    <property type="term" value="F:monosaccharide binding"/>
    <property type="evidence" value="ECO:0007669"/>
    <property type="project" value="TreeGrafter"/>
</dbReference>
<proteinExistence type="predicted"/>
<evidence type="ECO:0000313" key="5">
    <source>
        <dbReference type="Proteomes" id="UP000475666"/>
    </source>
</evidence>
<organism evidence="4 5">
    <name type="scientific">Streptomyces rubrogriseus</name>
    <dbReference type="NCBI Taxonomy" id="194673"/>
    <lineage>
        <taxon>Bacteria</taxon>
        <taxon>Bacillati</taxon>
        <taxon>Actinomycetota</taxon>
        <taxon>Actinomycetes</taxon>
        <taxon>Kitasatosporales</taxon>
        <taxon>Streptomycetaceae</taxon>
        <taxon>Streptomyces</taxon>
        <taxon>Streptomyces violaceoruber group</taxon>
    </lineage>
</organism>
<evidence type="ECO:0000256" key="3">
    <source>
        <dbReference type="ARBA" id="ARBA00023235"/>
    </source>
</evidence>
<reference evidence="4 5" key="1">
    <citation type="submission" date="2020-01" db="EMBL/GenBank/DDBJ databases">
        <title>Insect and environment-associated Actinomycetes.</title>
        <authorList>
            <person name="Currrie C."/>
            <person name="Chevrette M."/>
            <person name="Carlson C."/>
            <person name="Stubbendieck R."/>
            <person name="Wendt-Pienkowski E."/>
        </authorList>
    </citation>
    <scope>NUCLEOTIDE SEQUENCE [LARGE SCALE GENOMIC DNA]</scope>
    <source>
        <strain evidence="4 5">SID7739</strain>
    </source>
</reference>
<evidence type="ECO:0000256" key="1">
    <source>
        <dbReference type="ARBA" id="ARBA00022432"/>
    </source>
</evidence>
<evidence type="ECO:0000256" key="2">
    <source>
        <dbReference type="ARBA" id="ARBA00023152"/>
    </source>
</evidence>
<dbReference type="Gene3D" id="3.40.50.10490">
    <property type="entry name" value="Glucose-6-phosphate isomerase like protein, domain 1"/>
    <property type="match status" value="1"/>
</dbReference>
<dbReference type="GO" id="GO:0006094">
    <property type="term" value="P:gluconeogenesis"/>
    <property type="evidence" value="ECO:0007669"/>
    <property type="project" value="UniProtKB-KW"/>
</dbReference>
<feature type="non-terminal residue" evidence="4">
    <location>
        <position position="1"/>
    </location>
</feature>
<dbReference type="GO" id="GO:0097367">
    <property type="term" value="F:carbohydrate derivative binding"/>
    <property type="evidence" value="ECO:0007669"/>
    <property type="project" value="InterPro"/>
</dbReference>
<dbReference type="GO" id="GO:0004347">
    <property type="term" value="F:glucose-6-phosphate isomerase activity"/>
    <property type="evidence" value="ECO:0007669"/>
    <property type="project" value="InterPro"/>
</dbReference>
<dbReference type="InterPro" id="IPR046348">
    <property type="entry name" value="SIS_dom_sf"/>
</dbReference>
<dbReference type="Proteomes" id="UP000475666">
    <property type="component" value="Unassembled WGS sequence"/>
</dbReference>
<keyword evidence="3 4" id="KW-0413">Isomerase</keyword>
<accession>A0A6G3TNT5</accession>
<dbReference type="AlphaFoldDB" id="A0A6G3TNT5"/>
<dbReference type="PANTHER" id="PTHR11469:SF1">
    <property type="entry name" value="GLUCOSE-6-PHOSPHATE ISOMERASE"/>
    <property type="match status" value="1"/>
</dbReference>
<feature type="non-terminal residue" evidence="4">
    <location>
        <position position="71"/>
    </location>
</feature>
<dbReference type="PANTHER" id="PTHR11469">
    <property type="entry name" value="GLUCOSE-6-PHOSPHATE ISOMERASE"/>
    <property type="match status" value="1"/>
</dbReference>
<dbReference type="EMBL" id="JAAGMQ010001015">
    <property type="protein sequence ID" value="NEC38186.1"/>
    <property type="molecule type" value="Genomic_DNA"/>
</dbReference>
<dbReference type="GO" id="GO:0051156">
    <property type="term" value="P:glucose 6-phosphate metabolic process"/>
    <property type="evidence" value="ECO:0007669"/>
    <property type="project" value="TreeGrafter"/>
</dbReference>
<protein>
    <submittedName>
        <fullName evidence="4">Glucose-6-phosphate isomerase</fullName>
    </submittedName>
</protein>
<evidence type="ECO:0000313" key="4">
    <source>
        <dbReference type="EMBL" id="NEC38186.1"/>
    </source>
</evidence>
<gene>
    <name evidence="4" type="ORF">G3I66_34155</name>
</gene>
<keyword evidence="1" id="KW-0312">Gluconeogenesis</keyword>
<dbReference type="SUPFAM" id="SSF53697">
    <property type="entry name" value="SIS domain"/>
    <property type="match status" value="1"/>
</dbReference>
<dbReference type="GO" id="GO:0006096">
    <property type="term" value="P:glycolytic process"/>
    <property type="evidence" value="ECO:0007669"/>
    <property type="project" value="UniProtKB-KW"/>
</dbReference>
<dbReference type="GO" id="GO:0005829">
    <property type="term" value="C:cytosol"/>
    <property type="evidence" value="ECO:0007669"/>
    <property type="project" value="TreeGrafter"/>
</dbReference>
<name>A0A6G3TNT5_9ACTN</name>
<sequence length="71" mass="8023">LMIAIGPDRFREMLDGFRIVDEHFRNAEAPANAPLLLGLLGVWYGDFLGAQSHAVLPYSHYLSKFTAYLQQ</sequence>